<dbReference type="Proteomes" id="UP000664701">
    <property type="component" value="Chromosome"/>
</dbReference>
<dbReference type="InterPro" id="IPR016102">
    <property type="entry name" value="Succinyl-CoA_synth-like"/>
</dbReference>
<feature type="domain" description="ATP-citrate synthase/succinyl-CoA ligase C-terminal" evidence="1">
    <location>
        <begin position="347"/>
        <end position="505"/>
    </location>
</feature>
<reference evidence="3 4" key="1">
    <citation type="submission" date="2024-03" db="EMBL/GenBank/DDBJ databases">
        <title>The Genome Sequence of Enterococcus sp. DIV2402.</title>
        <authorList>
            <consortium name="The Broad Institute Genomics Platform"/>
            <consortium name="The Broad Institute Microbial Omics Core"/>
            <consortium name="The Broad Institute Genomic Center for Infectious Diseases"/>
            <person name="Earl A."/>
            <person name="Manson A."/>
            <person name="Gilmore M."/>
            <person name="Schwartman J."/>
            <person name="Shea T."/>
            <person name="Abouelleil A."/>
            <person name="Cao P."/>
            <person name="Chapman S."/>
            <person name="Cusick C."/>
            <person name="Young S."/>
            <person name="Neafsey D."/>
            <person name="Nusbaum C."/>
            <person name="Birren B."/>
        </authorList>
    </citation>
    <scope>NUCLEOTIDE SEQUENCE [LARGE SCALE GENOMIC DNA]</scope>
    <source>
        <strain evidence="3 4">DIV2402</strain>
    </source>
</reference>
<evidence type="ECO:0000313" key="4">
    <source>
        <dbReference type="Proteomes" id="UP000664701"/>
    </source>
</evidence>
<evidence type="ECO:0000259" key="2">
    <source>
        <dbReference type="Pfam" id="PF02629"/>
    </source>
</evidence>
<dbReference type="InterPro" id="IPR003781">
    <property type="entry name" value="CoA-bd"/>
</dbReference>
<organism evidence="3 4">
    <name type="scientific">Candidatus Enterococcus lowellii</name>
    <dbReference type="NCBI Taxonomy" id="2230877"/>
    <lineage>
        <taxon>Bacteria</taxon>
        <taxon>Bacillati</taxon>
        <taxon>Bacillota</taxon>
        <taxon>Bacilli</taxon>
        <taxon>Lactobacillales</taxon>
        <taxon>Enterococcaceae</taxon>
        <taxon>Enterococcus</taxon>
    </lineage>
</organism>
<accession>A0ABZ2SNG9</accession>
<dbReference type="Gene3D" id="3.40.50.261">
    <property type="entry name" value="Succinyl-CoA synthetase domains"/>
    <property type="match status" value="2"/>
</dbReference>
<dbReference type="Pfam" id="PF02629">
    <property type="entry name" value="CoA_binding"/>
    <property type="match status" value="1"/>
</dbReference>
<evidence type="ECO:0000313" key="3">
    <source>
        <dbReference type="EMBL" id="WYJ77333.1"/>
    </source>
</evidence>
<dbReference type="SUPFAM" id="SSF52210">
    <property type="entry name" value="Succinyl-CoA synthetase domains"/>
    <property type="match status" value="2"/>
</dbReference>
<evidence type="ECO:0008006" key="5">
    <source>
        <dbReference type="Google" id="ProtNLM"/>
    </source>
</evidence>
<dbReference type="EMBL" id="CP147251">
    <property type="protein sequence ID" value="WYJ77333.1"/>
    <property type="molecule type" value="Genomic_DNA"/>
</dbReference>
<dbReference type="PANTHER" id="PTHR11117">
    <property type="entry name" value="SUCCINYL-COA LIGASE SUBUNIT ALPHA"/>
    <property type="match status" value="1"/>
</dbReference>
<feature type="domain" description="CoA-binding" evidence="2">
    <location>
        <begin position="191"/>
        <end position="284"/>
    </location>
</feature>
<dbReference type="PANTHER" id="PTHR11117:SF24">
    <property type="entry name" value="PROTEIN FDRA"/>
    <property type="match status" value="1"/>
</dbReference>
<dbReference type="Gene3D" id="3.40.50.720">
    <property type="entry name" value="NAD(P)-binding Rossmann-like Domain"/>
    <property type="match status" value="1"/>
</dbReference>
<dbReference type="NCBIfam" id="NF004760">
    <property type="entry name" value="PRK06091.1"/>
    <property type="match status" value="1"/>
</dbReference>
<gene>
    <name evidence="3" type="ORF">DOK78_001971</name>
</gene>
<protein>
    <recommendedName>
        <fullName evidence="5">Acyl-CoA synthetase FdrA</fullName>
    </recommendedName>
</protein>
<proteinExistence type="predicted"/>
<evidence type="ECO:0000259" key="1">
    <source>
        <dbReference type="Pfam" id="PF00549"/>
    </source>
</evidence>
<dbReference type="RefSeq" id="WP_207940524.1">
    <property type="nucleotide sequence ID" value="NZ_CP147251.1"/>
</dbReference>
<name>A0ABZ2SNG9_9ENTE</name>
<dbReference type="Pfam" id="PF00549">
    <property type="entry name" value="Ligase_CoA"/>
    <property type="match status" value="1"/>
</dbReference>
<sequence>MKNLVVKVLKNRYIDSVSLMALSTKANQIEHVSQAIVAMATDMNKEVMRNADLTNEVVEQAQASDLVITMKITDEGEAQAVLAKVEELLTKKEKVTTTNVKRVYHTIQETVQNEKAHLALISVNGHYATREALQALNNNLNVMMFSDNVSVADEKMLKDLANEKGLLMMGPDCGTAIINNIGLGFANNVRRGNIGIIGASGTGSQEISVRIHEFGGGISQLLGTGGRDLTAEIGGKMMLAGIDLLAQDPDTEVIVLISKPPAKKVQEKIIAKVKTINKPVVVWFVGEMEQRVDGNIYFESMSKNTALKAVELAGISTSNLDLHPLNIPLIEEVRQKLAPEQKYIRGLFTGGTLAAEAYYITKQKYANVYSNIAKNPENQVNENSSDGHIYIDFGADEYTDGKPHPMIDPSNRINQFRKEAQNPKVGVILLDFVLGYGAHQDPVGVMVEEIIQAKQQAEKDGRHLEVIGYILGTDYDTQNIEEQLAKLERTGAIYASSMQNAALLAREFVGKDE</sequence>
<dbReference type="InterPro" id="IPR005811">
    <property type="entry name" value="SUCC_ACL_C"/>
</dbReference>
<keyword evidence="4" id="KW-1185">Reference proteome</keyword>